<dbReference type="AlphaFoldDB" id="A0A8D3X3Z4"/>
<keyword evidence="2" id="KW-0614">Plasmid</keyword>
<protein>
    <submittedName>
        <fullName evidence="2">Thioredoxin-like protein</fullName>
    </submittedName>
</protein>
<dbReference type="InterPro" id="IPR013766">
    <property type="entry name" value="Thioredoxin_domain"/>
</dbReference>
<evidence type="ECO:0000313" key="2">
    <source>
        <dbReference type="EMBL" id="AEN92134.1"/>
    </source>
</evidence>
<evidence type="ECO:0000259" key="1">
    <source>
        <dbReference type="Pfam" id="PF00085"/>
    </source>
</evidence>
<feature type="domain" description="Thioredoxin" evidence="1">
    <location>
        <begin position="17"/>
        <end position="110"/>
    </location>
</feature>
<dbReference type="InterPro" id="IPR017937">
    <property type="entry name" value="Thioredoxin_CS"/>
</dbReference>
<proteinExistence type="predicted"/>
<organism evidence="2 3">
    <name type="scientific">Priestia megaterium (strain WSH-002)</name>
    <name type="common">Bacillus megaterium</name>
    <dbReference type="NCBI Taxonomy" id="1006007"/>
    <lineage>
        <taxon>Bacteria</taxon>
        <taxon>Bacillati</taxon>
        <taxon>Bacillota</taxon>
        <taxon>Bacilli</taxon>
        <taxon>Bacillales</taxon>
        <taxon>Bacillaceae</taxon>
        <taxon>Priestia</taxon>
    </lineage>
</organism>
<geneLocation type="plasmid" evidence="2 3">
    <name>WSH-002_p2</name>
</geneLocation>
<gene>
    <name evidence="2" type="ORF">BMWSH_p201</name>
</gene>
<dbReference type="InterPro" id="IPR036249">
    <property type="entry name" value="Thioredoxin-like_sf"/>
</dbReference>
<dbReference type="EMBL" id="CP003019">
    <property type="protein sequence ID" value="AEN92134.1"/>
    <property type="molecule type" value="Genomic_DNA"/>
</dbReference>
<sequence length="113" mass="13539">MINKQYHKKEDLYSTQTSPAQLKKDIEKKGDVFAYYYQINCVHCQKVSPYLIPLGKKQNIEFEILNLEKYKKGWEEFRILQTPTLVHYKDGQEVNRITGEHSEKDYKSFFKNN</sequence>
<accession>A0A8D3X3Z4</accession>
<dbReference type="Gene3D" id="3.40.30.10">
    <property type="entry name" value="Glutaredoxin"/>
    <property type="match status" value="1"/>
</dbReference>
<dbReference type="Proteomes" id="UP000001283">
    <property type="component" value="Plasmid WSH-002_p2"/>
</dbReference>
<dbReference type="SUPFAM" id="SSF52833">
    <property type="entry name" value="Thioredoxin-like"/>
    <property type="match status" value="1"/>
</dbReference>
<name>A0A8D3X3Z4_PRIMW</name>
<dbReference type="PROSITE" id="PS00194">
    <property type="entry name" value="THIOREDOXIN_1"/>
    <property type="match status" value="1"/>
</dbReference>
<dbReference type="KEGG" id="bmh:BMWSH_p201"/>
<reference evidence="2 3" key="1">
    <citation type="journal article" date="2011" name="J. Bacteriol.">
        <title>Complete genome sequence of the industrial strain Bacillus megaterium WSH-002.</title>
        <authorList>
            <person name="Liu L."/>
            <person name="Li Y."/>
            <person name="Zhang J."/>
            <person name="Zou W."/>
            <person name="Zhou Z."/>
            <person name="Liu J."/>
            <person name="Li X."/>
            <person name="Wang L."/>
            <person name="Chen J."/>
        </authorList>
    </citation>
    <scope>NUCLEOTIDE SEQUENCE [LARGE SCALE GENOMIC DNA]</scope>
    <source>
        <strain evidence="3">WSH-002</strain>
        <plasmid evidence="2">WSH-002_p2</plasmid>
    </source>
</reference>
<dbReference type="Pfam" id="PF00085">
    <property type="entry name" value="Thioredoxin"/>
    <property type="match status" value="1"/>
</dbReference>
<dbReference type="CDD" id="cd02947">
    <property type="entry name" value="TRX_family"/>
    <property type="match status" value="1"/>
</dbReference>
<evidence type="ECO:0000313" key="3">
    <source>
        <dbReference type="Proteomes" id="UP000001283"/>
    </source>
</evidence>